<dbReference type="GO" id="GO:0030337">
    <property type="term" value="F:DNA polymerase processivity factor activity"/>
    <property type="evidence" value="ECO:0007669"/>
    <property type="project" value="InterPro"/>
</dbReference>
<dbReference type="GO" id="GO:0006272">
    <property type="term" value="P:leading strand elongation"/>
    <property type="evidence" value="ECO:0007669"/>
    <property type="project" value="TreeGrafter"/>
</dbReference>
<dbReference type="Proteomes" id="UP000319438">
    <property type="component" value="Segment"/>
</dbReference>
<dbReference type="GO" id="GO:0006275">
    <property type="term" value="P:regulation of DNA replication"/>
    <property type="evidence" value="ECO:0007669"/>
    <property type="project" value="InterPro"/>
</dbReference>
<reference evidence="3" key="1">
    <citation type="journal article" date="2015" name="Genome Announc.">
        <title>Complete Genome Sequence of a New Member of the Marseilleviridae Recovered from the Brackish Submarine Spring in the Cassis Port-Miou Calanque, France.</title>
        <authorList>
            <person name="Doutre G."/>
            <person name="Arfib B."/>
            <person name="Rochette P."/>
            <person name="Claverie J.M."/>
            <person name="Bonin P."/>
            <person name="Abergel C."/>
        </authorList>
    </citation>
    <scope>NUCLEOTIDE SEQUENCE [LARGE SCALE GENOMIC DNA]</scope>
    <source>
        <strain evidence="3">1</strain>
    </source>
</reference>
<evidence type="ECO:0000313" key="3">
    <source>
        <dbReference type="EMBL" id="ALH06885.1"/>
    </source>
</evidence>
<keyword evidence="1" id="KW-0238">DNA-binding</keyword>
<dbReference type="Gene3D" id="3.70.10.10">
    <property type="match status" value="1"/>
</dbReference>
<evidence type="ECO:0000313" key="4">
    <source>
        <dbReference type="Proteomes" id="UP000319438"/>
    </source>
</evidence>
<evidence type="ECO:0000259" key="2">
    <source>
        <dbReference type="Pfam" id="PF00705"/>
    </source>
</evidence>
<gene>
    <name evidence="3" type="ORF">PMV_187</name>
</gene>
<dbReference type="EMBL" id="KT428292">
    <property type="protein sequence ID" value="ALH06885.1"/>
    <property type="molecule type" value="Genomic_DNA"/>
</dbReference>
<name>A0A0N9PW92_9VIRU</name>
<dbReference type="PANTHER" id="PTHR11352:SF0">
    <property type="entry name" value="PROLIFERATING CELL NUCLEAR ANTIGEN"/>
    <property type="match status" value="1"/>
</dbReference>
<dbReference type="GO" id="GO:0003677">
    <property type="term" value="F:DNA binding"/>
    <property type="evidence" value="ECO:0007669"/>
    <property type="project" value="UniProtKB-KW"/>
</dbReference>
<evidence type="ECO:0000256" key="1">
    <source>
        <dbReference type="ARBA" id="ARBA00023125"/>
    </source>
</evidence>
<feature type="domain" description="Proliferating cell nuclear antigen PCNA N-terminal" evidence="2">
    <location>
        <begin position="8"/>
        <end position="111"/>
    </location>
</feature>
<proteinExistence type="predicted"/>
<dbReference type="PANTHER" id="PTHR11352">
    <property type="entry name" value="PROLIFERATING CELL NUCLEAR ANTIGEN"/>
    <property type="match status" value="1"/>
</dbReference>
<organism evidence="3 4">
    <name type="scientific">Port-miou virus</name>
    <dbReference type="NCBI Taxonomy" id="1733873"/>
    <lineage>
        <taxon>Viruses</taxon>
        <taxon>Varidnaviria</taxon>
        <taxon>Bamfordvirae</taxon>
        <taxon>Nucleocytoviricota</taxon>
        <taxon>Megaviricetes</taxon>
        <taxon>Pimascovirales</taxon>
        <taxon>Pimascovirales incertae sedis</taxon>
        <taxon>Marseilleviridae</taxon>
        <taxon>Losannavirus</taxon>
        <taxon>Losannavirus lausannense</taxon>
        <taxon>Lausannevirus</taxon>
    </lineage>
</organism>
<dbReference type="SUPFAM" id="SSF55979">
    <property type="entry name" value="DNA clamp"/>
    <property type="match status" value="2"/>
</dbReference>
<dbReference type="InterPro" id="IPR022648">
    <property type="entry name" value="Pr_cel_nuc_antig_N"/>
</dbReference>
<dbReference type="InterPro" id="IPR000730">
    <property type="entry name" value="Pr_cel_nuc_antig"/>
</dbReference>
<protein>
    <submittedName>
        <fullName evidence="3">DNA polymerase sliding clamp (PCNA)</fullName>
    </submittedName>
</protein>
<dbReference type="InterPro" id="IPR046938">
    <property type="entry name" value="DNA_clamp_sf"/>
</dbReference>
<dbReference type="Pfam" id="PF00705">
    <property type="entry name" value="PCNA_N"/>
    <property type="match status" value="1"/>
</dbReference>
<sequence length="272" mass="30987">MSDYSFLAETSQGHAIKMLVEILNNCGAKTVTFRICKKGVFFQHMDNKNTLLIDVSLERKNFSKFVCDTDHELNIGVNIQKLHTILRPIKKKDFLCLFIKKGEMVLSVRITPDVSGRKAASKVETYGLRVHTVRREEVEVPEEEFYHFPKVIPSSEYQKVCKRMGTLGKVTRIRMEESNYINFSCDCADVISGGIEFGEKTGAGENYDTEFITFSLNQIVKIPGLFDQVQIHQPKNLDYPLKISSSIGNIGNVNFFIKDRQTIEKEEANSRA</sequence>
<accession>A0A0N9PW92</accession>